<organism evidence="2 3">
    <name type="scientific">Cuscuta campestris</name>
    <dbReference type="NCBI Taxonomy" id="132261"/>
    <lineage>
        <taxon>Eukaryota</taxon>
        <taxon>Viridiplantae</taxon>
        <taxon>Streptophyta</taxon>
        <taxon>Embryophyta</taxon>
        <taxon>Tracheophyta</taxon>
        <taxon>Spermatophyta</taxon>
        <taxon>Magnoliopsida</taxon>
        <taxon>eudicotyledons</taxon>
        <taxon>Gunneridae</taxon>
        <taxon>Pentapetalae</taxon>
        <taxon>asterids</taxon>
        <taxon>lamiids</taxon>
        <taxon>Solanales</taxon>
        <taxon>Convolvulaceae</taxon>
        <taxon>Cuscuteae</taxon>
        <taxon>Cuscuta</taxon>
        <taxon>Cuscuta subgen. Grammica</taxon>
        <taxon>Cuscuta sect. Cleistogrammica</taxon>
    </lineage>
</organism>
<dbReference type="AlphaFoldDB" id="A0A484LC36"/>
<dbReference type="Proteomes" id="UP000595140">
    <property type="component" value="Unassembled WGS sequence"/>
</dbReference>
<dbReference type="EMBL" id="OOIL02001249">
    <property type="protein sequence ID" value="VFQ73689.1"/>
    <property type="molecule type" value="Genomic_DNA"/>
</dbReference>
<keyword evidence="1" id="KW-0472">Membrane</keyword>
<reference evidence="2 3" key="1">
    <citation type="submission" date="2018-04" db="EMBL/GenBank/DDBJ databases">
        <authorList>
            <person name="Vogel A."/>
        </authorList>
    </citation>
    <scope>NUCLEOTIDE SEQUENCE [LARGE SCALE GENOMIC DNA]</scope>
</reference>
<evidence type="ECO:0000313" key="3">
    <source>
        <dbReference type="Proteomes" id="UP000595140"/>
    </source>
</evidence>
<feature type="transmembrane region" description="Helical" evidence="1">
    <location>
        <begin position="66"/>
        <end position="88"/>
    </location>
</feature>
<dbReference type="OrthoDB" id="1724574at2759"/>
<sequence>MAFTAAEQQKLNKGIAEFYDESSGMWEDIWGDHLHHGFYDHNISGGVSLPDHRAAQIRMIEEALRFASLSGFLSSLLYVYGFFLFLLLTSLSDPYFLAFILSISTPSSLLSLSVKMKKAMSKANKFFDGGKKSKEEENVSSITEPQLREMREMIPLGYKVRPANETTLESNHNPSRPLIVHYNLVKMGWCFPIHPLLVEICNRYSIPHGQISSNSHESIFCFMAQSHKKGIEPSLDLFFSLFRPHKYDRDGGRGFVSFTAWMDMQFLESPSDKIDDWFCRFFVVMAPEGLPFPNVWRKKEDKFPS</sequence>
<protein>
    <submittedName>
        <fullName evidence="2">Uncharacterized protein</fullName>
    </submittedName>
</protein>
<accession>A0A484LC36</accession>
<name>A0A484LC36_9ASTE</name>
<keyword evidence="3" id="KW-1185">Reference proteome</keyword>
<proteinExistence type="predicted"/>
<evidence type="ECO:0000313" key="2">
    <source>
        <dbReference type="EMBL" id="VFQ73689.1"/>
    </source>
</evidence>
<feature type="transmembrane region" description="Helical" evidence="1">
    <location>
        <begin position="94"/>
        <end position="114"/>
    </location>
</feature>
<gene>
    <name evidence="2" type="ORF">CCAM_LOCUS15465</name>
</gene>
<keyword evidence="1" id="KW-0812">Transmembrane</keyword>
<evidence type="ECO:0000256" key="1">
    <source>
        <dbReference type="SAM" id="Phobius"/>
    </source>
</evidence>
<keyword evidence="1" id="KW-1133">Transmembrane helix</keyword>